<protein>
    <submittedName>
        <fullName evidence="1">Y01B protein</fullName>
    </submittedName>
</protein>
<dbReference type="OrthoDB" id="447489at2759"/>
<organism evidence="1 2">
    <name type="scientific">Symbiodinium natans</name>
    <dbReference type="NCBI Taxonomy" id="878477"/>
    <lineage>
        <taxon>Eukaryota</taxon>
        <taxon>Sar</taxon>
        <taxon>Alveolata</taxon>
        <taxon>Dinophyceae</taxon>
        <taxon>Suessiales</taxon>
        <taxon>Symbiodiniaceae</taxon>
        <taxon>Symbiodinium</taxon>
    </lineage>
</organism>
<sequence length="401" mass="45355">MDTACKKAFGSLRLTGPLRCAVTSCVGKGFASDLSSTSLVTDDLPSPLDLRELERLVDEARGPALRQRVLGKDRSQANYAWRSTLRGCVRKLTSTARHRDMLKARQSTIDHNYLLDLIVQQRGLCAYSGVPMEMFRPNSHWRISLERIDTSVGYVKGNCCLIAQEFNSTVTKGTQLDLSKGSAQWSRHKVEALVGVRSQVPQMQHSLLPATMCSRPRPVRKMFRGPDEHDNFLCTRCGSWKARDRFYPRLKGAVGLQSMCKECESQWHLAYRGTLRGHAHSMLCSARQRALRGVWSGTFSLDLSDLLNMLSDQEGRCYYSGVPLHCARGPADWVWSLERLDNSATYTRDNCVLIAQEFNTPDQSRNKSRYEVFGTAQWSRSKVRHIWGSFWPDDGISRGHS</sequence>
<reference evidence="1" key="1">
    <citation type="submission" date="2021-02" db="EMBL/GenBank/DDBJ databases">
        <authorList>
            <person name="Dougan E. K."/>
            <person name="Rhodes N."/>
            <person name="Thang M."/>
            <person name="Chan C."/>
        </authorList>
    </citation>
    <scope>NUCLEOTIDE SEQUENCE</scope>
</reference>
<keyword evidence="2" id="KW-1185">Reference proteome</keyword>
<gene>
    <name evidence="1" type="primary">y01B</name>
    <name evidence="1" type="ORF">SNAT2548_LOCUS18540</name>
</gene>
<accession>A0A812PKQ9</accession>
<name>A0A812PKQ9_9DINO</name>
<evidence type="ECO:0000313" key="2">
    <source>
        <dbReference type="Proteomes" id="UP000604046"/>
    </source>
</evidence>
<proteinExistence type="predicted"/>
<dbReference type="Proteomes" id="UP000604046">
    <property type="component" value="Unassembled WGS sequence"/>
</dbReference>
<comment type="caution">
    <text evidence="1">The sequence shown here is derived from an EMBL/GenBank/DDBJ whole genome shotgun (WGS) entry which is preliminary data.</text>
</comment>
<dbReference type="EMBL" id="CAJNDS010002148">
    <property type="protein sequence ID" value="CAE7351518.1"/>
    <property type="molecule type" value="Genomic_DNA"/>
</dbReference>
<dbReference type="AlphaFoldDB" id="A0A812PKQ9"/>
<dbReference type="Gene3D" id="3.30.40.220">
    <property type="match status" value="2"/>
</dbReference>
<evidence type="ECO:0000313" key="1">
    <source>
        <dbReference type="EMBL" id="CAE7351518.1"/>
    </source>
</evidence>